<evidence type="ECO:0000313" key="2">
    <source>
        <dbReference type="EMBL" id="CAF9932270.1"/>
    </source>
</evidence>
<dbReference type="SUPFAM" id="SSF81383">
    <property type="entry name" value="F-box domain"/>
    <property type="match status" value="1"/>
</dbReference>
<feature type="domain" description="F-box" evidence="1">
    <location>
        <begin position="1"/>
        <end position="46"/>
    </location>
</feature>
<protein>
    <recommendedName>
        <fullName evidence="1">F-box domain-containing protein</fullName>
    </recommendedName>
</protein>
<dbReference type="PROSITE" id="PS50181">
    <property type="entry name" value="FBOX"/>
    <property type="match status" value="1"/>
</dbReference>
<dbReference type="Pfam" id="PF12937">
    <property type="entry name" value="F-box-like"/>
    <property type="match status" value="1"/>
</dbReference>
<dbReference type="AlphaFoldDB" id="A0A8H3IXC7"/>
<proteinExistence type="predicted"/>
<evidence type="ECO:0000313" key="3">
    <source>
        <dbReference type="Proteomes" id="UP000664169"/>
    </source>
</evidence>
<organism evidence="2 3">
    <name type="scientific">Gomphillus americanus</name>
    <dbReference type="NCBI Taxonomy" id="1940652"/>
    <lineage>
        <taxon>Eukaryota</taxon>
        <taxon>Fungi</taxon>
        <taxon>Dikarya</taxon>
        <taxon>Ascomycota</taxon>
        <taxon>Pezizomycotina</taxon>
        <taxon>Lecanoromycetes</taxon>
        <taxon>OSLEUM clade</taxon>
        <taxon>Ostropomycetidae</taxon>
        <taxon>Ostropales</taxon>
        <taxon>Graphidaceae</taxon>
        <taxon>Gomphilloideae</taxon>
        <taxon>Gomphillus</taxon>
    </lineage>
</organism>
<sequence length="458" mass="52669">MVILHDLPNEILHQIALACEPKSYQSLCLVSRRLKDITQPRIWENVTIEDGNWRLEKFLTALDSNPQLGELVRSFQFHWKLDFWLYKSGDVVKEFMEFPLPVLKLMPNLYLLRISRPPRDDYWKDRGWPKALSCVTGLQELGLDGFVHTPETIKALSTFEELRHITVRCGLVPRDWMFSCSDVGRNSVTWLTLEAIRWPKEVPAFGTRRAMYTKFADFPCTILLDVLSVFHALKRLDLRVGPTDLGNGMLILVLDRIPEYHKLSSFNLRITAPSAKDVCFYPDFSSWQYLEELTIDSEALWPSKKTPSSPNDGWDKRCSLRNKLPNSLRYLKINFPYLFGTVYRGYSTNVNGIVQVSSDDIRVGGEDNIPSYRYAWLSNLAHAIGPGKPLPALQKVEFVEEACYGRYWTGRSMSSWEGPLRHTSVKLPHEIQALFEDQGVEVIMKARAHKNSAAEILL</sequence>
<reference evidence="2" key="1">
    <citation type="submission" date="2021-03" db="EMBL/GenBank/DDBJ databases">
        <authorList>
            <person name="Tagirdzhanova G."/>
        </authorList>
    </citation>
    <scope>NUCLEOTIDE SEQUENCE</scope>
</reference>
<dbReference type="Proteomes" id="UP000664169">
    <property type="component" value="Unassembled WGS sequence"/>
</dbReference>
<comment type="caution">
    <text evidence="2">The sequence shown here is derived from an EMBL/GenBank/DDBJ whole genome shotgun (WGS) entry which is preliminary data.</text>
</comment>
<dbReference type="InterPro" id="IPR001810">
    <property type="entry name" value="F-box_dom"/>
</dbReference>
<evidence type="ECO:0000259" key="1">
    <source>
        <dbReference type="PROSITE" id="PS50181"/>
    </source>
</evidence>
<dbReference type="SUPFAM" id="SSF52047">
    <property type="entry name" value="RNI-like"/>
    <property type="match status" value="1"/>
</dbReference>
<name>A0A8H3IXC7_9LECA</name>
<dbReference type="InterPro" id="IPR036047">
    <property type="entry name" value="F-box-like_dom_sf"/>
</dbReference>
<accession>A0A8H3IXC7</accession>
<keyword evidence="3" id="KW-1185">Reference proteome</keyword>
<dbReference type="OrthoDB" id="2520703at2759"/>
<dbReference type="EMBL" id="CAJPDQ010000043">
    <property type="protein sequence ID" value="CAF9932270.1"/>
    <property type="molecule type" value="Genomic_DNA"/>
</dbReference>
<gene>
    <name evidence="2" type="ORF">GOMPHAMPRED_006537</name>
</gene>